<dbReference type="Proteomes" id="UP000478052">
    <property type="component" value="Unassembled WGS sequence"/>
</dbReference>
<dbReference type="OrthoDB" id="8194943at2759"/>
<protein>
    <submittedName>
        <fullName evidence="1">Alkaline nuclease</fullName>
    </submittedName>
</protein>
<dbReference type="AlphaFoldDB" id="A0A6G0YIZ5"/>
<dbReference type="GO" id="GO:0006281">
    <property type="term" value="P:DNA repair"/>
    <property type="evidence" value="ECO:0007669"/>
    <property type="project" value="UniProtKB-ARBA"/>
</dbReference>
<evidence type="ECO:0000313" key="2">
    <source>
        <dbReference type="Proteomes" id="UP000478052"/>
    </source>
</evidence>
<sequence>MFLSYMFDVSNARDIEKISNQNSEAIVILENQLKIKCGLIIDANFPYLATSLDGIVDDDFIVEIKCPFGVKDIKTFLKL</sequence>
<dbReference type="EMBL" id="VUJU01003749">
    <property type="protein sequence ID" value="KAF0756825.1"/>
    <property type="molecule type" value="Genomic_DNA"/>
</dbReference>
<reference evidence="1 2" key="1">
    <citation type="submission" date="2019-08" db="EMBL/GenBank/DDBJ databases">
        <title>Whole genome of Aphis craccivora.</title>
        <authorList>
            <person name="Voronova N.V."/>
            <person name="Shulinski R.S."/>
            <person name="Bandarenka Y.V."/>
            <person name="Zhorov D.G."/>
            <person name="Warner D."/>
        </authorList>
    </citation>
    <scope>NUCLEOTIDE SEQUENCE [LARGE SCALE GENOMIC DNA]</scope>
    <source>
        <strain evidence="1">180601</strain>
        <tissue evidence="1">Whole Body</tissue>
    </source>
</reference>
<organism evidence="1 2">
    <name type="scientific">Aphis craccivora</name>
    <name type="common">Cowpea aphid</name>
    <dbReference type="NCBI Taxonomy" id="307492"/>
    <lineage>
        <taxon>Eukaryota</taxon>
        <taxon>Metazoa</taxon>
        <taxon>Ecdysozoa</taxon>
        <taxon>Arthropoda</taxon>
        <taxon>Hexapoda</taxon>
        <taxon>Insecta</taxon>
        <taxon>Pterygota</taxon>
        <taxon>Neoptera</taxon>
        <taxon>Paraneoptera</taxon>
        <taxon>Hemiptera</taxon>
        <taxon>Sternorrhyncha</taxon>
        <taxon>Aphidomorpha</taxon>
        <taxon>Aphidoidea</taxon>
        <taxon>Aphididae</taxon>
        <taxon>Aphidini</taxon>
        <taxon>Aphis</taxon>
        <taxon>Aphis</taxon>
    </lineage>
</organism>
<keyword evidence="2" id="KW-1185">Reference proteome</keyword>
<evidence type="ECO:0000313" key="1">
    <source>
        <dbReference type="EMBL" id="KAF0756825.1"/>
    </source>
</evidence>
<dbReference type="InterPro" id="IPR011604">
    <property type="entry name" value="PDDEXK-like_dom_sf"/>
</dbReference>
<dbReference type="Gene3D" id="3.90.320.10">
    <property type="match status" value="1"/>
</dbReference>
<gene>
    <name evidence="1" type="ORF">FWK35_00012685</name>
</gene>
<name>A0A6G0YIZ5_APHCR</name>
<dbReference type="InterPro" id="IPR011335">
    <property type="entry name" value="Restrct_endonuc-II-like"/>
</dbReference>
<comment type="caution">
    <text evidence="1">The sequence shown here is derived from an EMBL/GenBank/DDBJ whole genome shotgun (WGS) entry which is preliminary data.</text>
</comment>
<proteinExistence type="predicted"/>
<dbReference type="SUPFAM" id="SSF52980">
    <property type="entry name" value="Restriction endonuclease-like"/>
    <property type="match status" value="1"/>
</dbReference>
<accession>A0A6G0YIZ5</accession>